<dbReference type="Gene3D" id="3.20.20.140">
    <property type="entry name" value="Metal-dependent hydrolases"/>
    <property type="match status" value="1"/>
</dbReference>
<dbReference type="EMBL" id="QPFP01000112">
    <property type="protein sequence ID" value="TEB21407.1"/>
    <property type="molecule type" value="Genomic_DNA"/>
</dbReference>
<name>A0A4Y7SHN4_COPMI</name>
<dbReference type="SUPFAM" id="SSF51556">
    <property type="entry name" value="Metallo-dependent hydrolases"/>
    <property type="match status" value="1"/>
</dbReference>
<keyword evidence="4" id="KW-1185">Reference proteome</keyword>
<evidence type="ECO:0000313" key="3">
    <source>
        <dbReference type="EMBL" id="TEB21407.1"/>
    </source>
</evidence>
<dbReference type="Pfam" id="PF07969">
    <property type="entry name" value="Amidohydro_3"/>
    <property type="match status" value="1"/>
</dbReference>
<dbReference type="SUPFAM" id="SSF51338">
    <property type="entry name" value="Composite domain of metallo-dependent hydrolases"/>
    <property type="match status" value="1"/>
</dbReference>
<dbReference type="InterPro" id="IPR013108">
    <property type="entry name" value="Amidohydro_3"/>
</dbReference>
<dbReference type="Gene3D" id="3.10.310.70">
    <property type="match status" value="1"/>
</dbReference>
<feature type="region of interest" description="Disordered" evidence="1">
    <location>
        <begin position="1"/>
        <end position="25"/>
    </location>
</feature>
<accession>A0A4Y7SHN4</accession>
<dbReference type="PANTHER" id="PTHR22642">
    <property type="entry name" value="IMIDAZOLONEPROPIONASE"/>
    <property type="match status" value="1"/>
</dbReference>
<dbReference type="GO" id="GO:0016810">
    <property type="term" value="F:hydrolase activity, acting on carbon-nitrogen (but not peptide) bonds"/>
    <property type="evidence" value="ECO:0007669"/>
    <property type="project" value="InterPro"/>
</dbReference>
<dbReference type="InterPro" id="IPR011059">
    <property type="entry name" value="Metal-dep_hydrolase_composite"/>
</dbReference>
<evidence type="ECO:0000256" key="1">
    <source>
        <dbReference type="SAM" id="MobiDB-lite"/>
    </source>
</evidence>
<evidence type="ECO:0000313" key="4">
    <source>
        <dbReference type="Proteomes" id="UP000298030"/>
    </source>
</evidence>
<sequence>MPMEATKIPTTRPVEGTKGHKGLSGRDPPAWFPPGWKGVLPVVFLAVLLARFYPILVSEGGILFSSRSNRRIGLPSSYILCSAHSEQAVYTVDEKNTETECVAVAKAYVVETGTLDALQTGRSSWPVVRAPLGSVIVPGISDAHCHILEYGAWRQLPLDGAKSVEGMERLAALESFGTNGNVEAVGVIAEYIEKNPEVAKNKSEVVLGSGWDHEAWTIPMFPTADDFQANPITRGRQIILQSKDGHAIWGGVIIRDAFGKPTGVFMDTAQDLIVQPPLSDQELSRRFNSAVKDAFAHGLTSLHDAGYKPDSMGVFSREIELHGRLPIRVYAMKHFDEHHYWGNTTSVIFTADKHERFTMRSVKIFADGALRTGGAALYEPYADNPSTSGQLRLSADTLKDVIPRYMKDGWQVNVHAIGDRANGVVLDAYEMALKPMNLDDASSLRPRLEHAQLLASPDIKRIGKLGVIASVQPYHAISDMWYAETRLGPGRVKGLYAFRSVLSSGARIALGSDFPVEGINPLSGFYAAVTRLSTDGRSPSGPGGWYPEQRLTRLEALRGMTIDPAYASFTEDTLGSLERGKRADFVVLSKDIMTIPANEILSTKVLATALDGELVYGSL</sequence>
<dbReference type="CDD" id="cd01300">
    <property type="entry name" value="YtcJ_like"/>
    <property type="match status" value="1"/>
</dbReference>
<organism evidence="3 4">
    <name type="scientific">Coprinellus micaceus</name>
    <name type="common">Glistening ink-cap mushroom</name>
    <name type="synonym">Coprinus micaceus</name>
    <dbReference type="NCBI Taxonomy" id="71717"/>
    <lineage>
        <taxon>Eukaryota</taxon>
        <taxon>Fungi</taxon>
        <taxon>Dikarya</taxon>
        <taxon>Basidiomycota</taxon>
        <taxon>Agaricomycotina</taxon>
        <taxon>Agaricomycetes</taxon>
        <taxon>Agaricomycetidae</taxon>
        <taxon>Agaricales</taxon>
        <taxon>Agaricineae</taxon>
        <taxon>Psathyrellaceae</taxon>
        <taxon>Coprinellus</taxon>
    </lineage>
</organism>
<comment type="caution">
    <text evidence="3">The sequence shown here is derived from an EMBL/GenBank/DDBJ whole genome shotgun (WGS) entry which is preliminary data.</text>
</comment>
<dbReference type="Gene3D" id="2.30.40.10">
    <property type="entry name" value="Urease, subunit C, domain 1"/>
    <property type="match status" value="1"/>
</dbReference>
<evidence type="ECO:0000259" key="2">
    <source>
        <dbReference type="Pfam" id="PF07969"/>
    </source>
</evidence>
<reference evidence="3 4" key="1">
    <citation type="journal article" date="2019" name="Nat. Ecol. Evol.">
        <title>Megaphylogeny resolves global patterns of mushroom evolution.</title>
        <authorList>
            <person name="Varga T."/>
            <person name="Krizsan K."/>
            <person name="Foldi C."/>
            <person name="Dima B."/>
            <person name="Sanchez-Garcia M."/>
            <person name="Sanchez-Ramirez S."/>
            <person name="Szollosi G.J."/>
            <person name="Szarkandi J.G."/>
            <person name="Papp V."/>
            <person name="Albert L."/>
            <person name="Andreopoulos W."/>
            <person name="Angelini C."/>
            <person name="Antonin V."/>
            <person name="Barry K.W."/>
            <person name="Bougher N.L."/>
            <person name="Buchanan P."/>
            <person name="Buyck B."/>
            <person name="Bense V."/>
            <person name="Catcheside P."/>
            <person name="Chovatia M."/>
            <person name="Cooper J."/>
            <person name="Damon W."/>
            <person name="Desjardin D."/>
            <person name="Finy P."/>
            <person name="Geml J."/>
            <person name="Haridas S."/>
            <person name="Hughes K."/>
            <person name="Justo A."/>
            <person name="Karasinski D."/>
            <person name="Kautmanova I."/>
            <person name="Kiss B."/>
            <person name="Kocsube S."/>
            <person name="Kotiranta H."/>
            <person name="LaButti K.M."/>
            <person name="Lechner B.E."/>
            <person name="Liimatainen K."/>
            <person name="Lipzen A."/>
            <person name="Lukacs Z."/>
            <person name="Mihaltcheva S."/>
            <person name="Morgado L.N."/>
            <person name="Niskanen T."/>
            <person name="Noordeloos M.E."/>
            <person name="Ohm R.A."/>
            <person name="Ortiz-Santana B."/>
            <person name="Ovrebo C."/>
            <person name="Racz N."/>
            <person name="Riley R."/>
            <person name="Savchenko A."/>
            <person name="Shiryaev A."/>
            <person name="Soop K."/>
            <person name="Spirin V."/>
            <person name="Szebenyi C."/>
            <person name="Tomsovsky M."/>
            <person name="Tulloss R.E."/>
            <person name="Uehling J."/>
            <person name="Grigoriev I.V."/>
            <person name="Vagvolgyi C."/>
            <person name="Papp T."/>
            <person name="Martin F.M."/>
            <person name="Miettinen O."/>
            <person name="Hibbett D.S."/>
            <person name="Nagy L.G."/>
        </authorList>
    </citation>
    <scope>NUCLEOTIDE SEQUENCE [LARGE SCALE GENOMIC DNA]</scope>
    <source>
        <strain evidence="3 4">FP101781</strain>
    </source>
</reference>
<dbReference type="PANTHER" id="PTHR22642:SF2">
    <property type="entry name" value="PROTEIN LONG AFTER FAR-RED 3"/>
    <property type="match status" value="1"/>
</dbReference>
<dbReference type="InterPro" id="IPR033932">
    <property type="entry name" value="YtcJ-like"/>
</dbReference>
<dbReference type="AlphaFoldDB" id="A0A4Y7SHN4"/>
<dbReference type="InterPro" id="IPR032466">
    <property type="entry name" value="Metal_Hydrolase"/>
</dbReference>
<feature type="domain" description="Amidohydrolase 3" evidence="2">
    <location>
        <begin position="133"/>
        <end position="616"/>
    </location>
</feature>
<dbReference type="OrthoDB" id="3501663at2759"/>
<gene>
    <name evidence="3" type="ORF">FA13DRAFT_1779320</name>
</gene>
<dbReference type="Proteomes" id="UP000298030">
    <property type="component" value="Unassembled WGS sequence"/>
</dbReference>
<dbReference type="STRING" id="71717.A0A4Y7SHN4"/>
<proteinExistence type="predicted"/>
<protein>
    <recommendedName>
        <fullName evidence="2">Amidohydrolase 3 domain-containing protein</fullName>
    </recommendedName>
</protein>